<accession>A0ABX7CBM0</accession>
<dbReference type="RefSeq" id="WP_201636028.1">
    <property type="nucleotide sequence ID" value="NZ_CP068046.1"/>
</dbReference>
<dbReference type="Proteomes" id="UP000595857">
    <property type="component" value="Chromosome"/>
</dbReference>
<dbReference type="SUPFAM" id="SSF109998">
    <property type="entry name" value="Triger factor/SurA peptide-binding domain-like"/>
    <property type="match status" value="1"/>
</dbReference>
<dbReference type="PANTHER" id="PTHR47529:SF1">
    <property type="entry name" value="PERIPLASMIC CHAPERONE PPID"/>
    <property type="match status" value="1"/>
</dbReference>
<name>A0ABX7CBM0_9HYPH</name>
<dbReference type="InterPro" id="IPR000297">
    <property type="entry name" value="PPIase_PpiC"/>
</dbReference>
<dbReference type="InterPro" id="IPR052029">
    <property type="entry name" value="PpiD_chaperone"/>
</dbReference>
<evidence type="ECO:0000256" key="3">
    <source>
        <dbReference type="ARBA" id="ARBA00022692"/>
    </source>
</evidence>
<dbReference type="EMBL" id="CP068046">
    <property type="protein sequence ID" value="QQR40584.1"/>
    <property type="molecule type" value="Genomic_DNA"/>
</dbReference>
<proteinExistence type="inferred from homology"/>
<reference evidence="9 10" key="1">
    <citation type="submission" date="2021-01" db="EMBL/GenBank/DDBJ databases">
        <title>Genome seq and assembly of Devosia sp. LEGU1.</title>
        <authorList>
            <person name="Chhetri G."/>
        </authorList>
    </citation>
    <scope>NUCLEOTIDE SEQUENCE [LARGE SCALE GENOMIC DNA]</scope>
    <source>
        <strain evidence="9 10">LEGU1</strain>
    </source>
</reference>
<keyword evidence="3" id="KW-0812">Transmembrane</keyword>
<comment type="similarity">
    <text evidence="7">Belongs to the PpiD chaperone family.</text>
</comment>
<evidence type="ECO:0000313" key="9">
    <source>
        <dbReference type="EMBL" id="QQR40584.1"/>
    </source>
</evidence>
<sequence length="624" mass="66283">MLDGLRGFAKSWPGKILGGFLLVGVAGFGINNVILDLGSNTIARVGDEEINSREFLRAYESRVSQLSQQLGSVPTASQAEAYGIPTAVLLNLSEGAALDTLSSQFGLGVSDAKLAQMLREDPSFFGTLGTFDPSIFTQTLQRAGWTEAEYFEARAAEARRTQVLSSLFAETGLPDAASDLLNKYSGATRTVDYITLTELNVDTPAAPTEEELAAYLTEHQAEFRTVETRTVRLLDLSLTSLAATKTFTDEEIAAEYEAVRESLSTPERRTIEQVALNTPELQAQFEAGLAAGADFTNLVQQAGLTPSSLGTLAQSAITDTALANAAFGLAQGDFALIPGIGGQRAIHVSAIEAAGQPTLEEARADIVARLGATAARNEINDILDQIEELRAAFTPIEDIAQRYGLEVYEVAVSQSGAELSALPNLAADERQKVAQAIYRAEEGRLTPSVPLAGNAHLWFDLESIAPARDQTLDEVRDQLIATITEERTNNALIELGNTIVGRLEGGEALTDVAAELSLFPQISPPFSRFGSDDGTIDTTVAAAAFAGGPDHKGSAVSESGEFIVFQVTDNAAPAEPLATDVVAGLNDDARTGLENEFVAAIRDDAGLRINQQALNTLLVNNYGQ</sequence>
<evidence type="ECO:0000256" key="5">
    <source>
        <dbReference type="ARBA" id="ARBA00023136"/>
    </source>
</evidence>
<dbReference type="Pfam" id="PF13624">
    <property type="entry name" value="SurA_N_3"/>
    <property type="match status" value="1"/>
</dbReference>
<keyword evidence="4" id="KW-1133">Transmembrane helix</keyword>
<gene>
    <name evidence="9" type="ORF">JI748_06185</name>
</gene>
<evidence type="ECO:0000256" key="1">
    <source>
        <dbReference type="ARBA" id="ARBA00004401"/>
    </source>
</evidence>
<organism evidence="9 10">
    <name type="scientific">Devosia rhizoryzae</name>
    <dbReference type="NCBI Taxonomy" id="2774137"/>
    <lineage>
        <taxon>Bacteria</taxon>
        <taxon>Pseudomonadati</taxon>
        <taxon>Pseudomonadota</taxon>
        <taxon>Alphaproteobacteria</taxon>
        <taxon>Hyphomicrobiales</taxon>
        <taxon>Devosiaceae</taxon>
        <taxon>Devosia</taxon>
    </lineage>
</organism>
<evidence type="ECO:0000256" key="7">
    <source>
        <dbReference type="ARBA" id="ARBA00038408"/>
    </source>
</evidence>
<dbReference type="GO" id="GO:0016853">
    <property type="term" value="F:isomerase activity"/>
    <property type="evidence" value="ECO:0007669"/>
    <property type="project" value="UniProtKB-KW"/>
</dbReference>
<protein>
    <submittedName>
        <fullName evidence="9">Peptidylprolyl isomerase</fullName>
    </submittedName>
</protein>
<dbReference type="Pfam" id="PF13145">
    <property type="entry name" value="Rotamase_2"/>
    <property type="match status" value="1"/>
</dbReference>
<dbReference type="InterPro" id="IPR027304">
    <property type="entry name" value="Trigger_fact/SurA_dom_sf"/>
</dbReference>
<keyword evidence="6" id="KW-0143">Chaperone</keyword>
<keyword evidence="2" id="KW-1003">Cell membrane</keyword>
<dbReference type="PANTHER" id="PTHR47529">
    <property type="entry name" value="PEPTIDYL-PROLYL CIS-TRANS ISOMERASE D"/>
    <property type="match status" value="1"/>
</dbReference>
<comment type="subcellular location">
    <subcellularLocation>
        <location evidence="1">Cell membrane</location>
        <topology evidence="1">Single-pass type II membrane protein</topology>
    </subcellularLocation>
</comment>
<evidence type="ECO:0000256" key="4">
    <source>
        <dbReference type="ARBA" id="ARBA00022989"/>
    </source>
</evidence>
<evidence type="ECO:0000259" key="8">
    <source>
        <dbReference type="Pfam" id="PF13145"/>
    </source>
</evidence>
<evidence type="ECO:0000256" key="2">
    <source>
        <dbReference type="ARBA" id="ARBA00022475"/>
    </source>
</evidence>
<evidence type="ECO:0000256" key="6">
    <source>
        <dbReference type="ARBA" id="ARBA00023186"/>
    </source>
</evidence>
<keyword evidence="10" id="KW-1185">Reference proteome</keyword>
<keyword evidence="9" id="KW-0413">Isomerase</keyword>
<keyword evidence="5" id="KW-0472">Membrane</keyword>
<feature type="domain" description="PpiC" evidence="8">
    <location>
        <begin position="248"/>
        <end position="363"/>
    </location>
</feature>
<evidence type="ECO:0000313" key="10">
    <source>
        <dbReference type="Proteomes" id="UP000595857"/>
    </source>
</evidence>